<name>A0ACB7G643_MANES</name>
<keyword evidence="2" id="KW-1185">Reference proteome</keyword>
<dbReference type="EMBL" id="CM004402">
    <property type="protein sequence ID" value="KAG8635491.1"/>
    <property type="molecule type" value="Genomic_DNA"/>
</dbReference>
<organism evidence="1 2">
    <name type="scientific">Manihot esculenta</name>
    <name type="common">Cassava</name>
    <name type="synonym">Jatropha manihot</name>
    <dbReference type="NCBI Taxonomy" id="3983"/>
    <lineage>
        <taxon>Eukaryota</taxon>
        <taxon>Viridiplantae</taxon>
        <taxon>Streptophyta</taxon>
        <taxon>Embryophyta</taxon>
        <taxon>Tracheophyta</taxon>
        <taxon>Spermatophyta</taxon>
        <taxon>Magnoliopsida</taxon>
        <taxon>eudicotyledons</taxon>
        <taxon>Gunneridae</taxon>
        <taxon>Pentapetalae</taxon>
        <taxon>rosids</taxon>
        <taxon>fabids</taxon>
        <taxon>Malpighiales</taxon>
        <taxon>Euphorbiaceae</taxon>
        <taxon>Crotonoideae</taxon>
        <taxon>Manihoteae</taxon>
        <taxon>Manihot</taxon>
    </lineage>
</organism>
<sequence>MRPEDSWSDSAEQELPGKSPLAESTLKQIMQISSVSGCLPMESLPCNAAALEVADTWTRDLAFILIQKKHIQWNNASDVIEIFLHCFILSAYNHVLLFPPRIS</sequence>
<proteinExistence type="predicted"/>
<gene>
    <name evidence="1" type="ORF">MANES_16G042255v8</name>
</gene>
<evidence type="ECO:0000313" key="2">
    <source>
        <dbReference type="Proteomes" id="UP000091857"/>
    </source>
</evidence>
<dbReference type="Proteomes" id="UP000091857">
    <property type="component" value="Chromosome 16"/>
</dbReference>
<comment type="caution">
    <text evidence="1">The sequence shown here is derived from an EMBL/GenBank/DDBJ whole genome shotgun (WGS) entry which is preliminary data.</text>
</comment>
<reference evidence="2" key="1">
    <citation type="journal article" date="2016" name="Nat. Biotechnol.">
        <title>Sequencing wild and cultivated cassava and related species reveals extensive interspecific hybridization and genetic diversity.</title>
        <authorList>
            <person name="Bredeson J.V."/>
            <person name="Lyons J.B."/>
            <person name="Prochnik S.E."/>
            <person name="Wu G.A."/>
            <person name="Ha C.M."/>
            <person name="Edsinger-Gonzales E."/>
            <person name="Grimwood J."/>
            <person name="Schmutz J."/>
            <person name="Rabbi I.Y."/>
            <person name="Egesi C."/>
            <person name="Nauluvula P."/>
            <person name="Lebot V."/>
            <person name="Ndunguru J."/>
            <person name="Mkamilo G."/>
            <person name="Bart R.S."/>
            <person name="Setter T.L."/>
            <person name="Gleadow R.M."/>
            <person name="Kulakow P."/>
            <person name="Ferguson M.E."/>
            <person name="Rounsley S."/>
            <person name="Rokhsar D.S."/>
        </authorList>
    </citation>
    <scope>NUCLEOTIDE SEQUENCE [LARGE SCALE GENOMIC DNA]</scope>
    <source>
        <strain evidence="2">cv. AM560-2</strain>
    </source>
</reference>
<protein>
    <submittedName>
        <fullName evidence="1">Uncharacterized protein</fullName>
    </submittedName>
</protein>
<accession>A0ACB7G643</accession>
<evidence type="ECO:0000313" key="1">
    <source>
        <dbReference type="EMBL" id="KAG8635491.1"/>
    </source>
</evidence>